<sequence>MGRRVQQPAEYVNRIITTPSGLFHASIGRPLFFIIEDRLAGALARLPGPGFCTLPDLSPGAKTAAGLFWKASKTPRIKT</sequence>
<dbReference type="AlphaFoldDB" id="A0A917LGG9"/>
<protein>
    <submittedName>
        <fullName evidence="1">Uncharacterized protein</fullName>
    </submittedName>
</protein>
<reference evidence="1" key="2">
    <citation type="submission" date="2020-09" db="EMBL/GenBank/DDBJ databases">
        <authorList>
            <person name="Sun Q."/>
            <person name="Zhou Y."/>
        </authorList>
    </citation>
    <scope>NUCLEOTIDE SEQUENCE</scope>
    <source>
        <strain evidence="1">CGMCC 1.12987</strain>
    </source>
</reference>
<name>A0A917LGG9_9BACL</name>
<proteinExistence type="predicted"/>
<dbReference type="EMBL" id="BMGR01000017">
    <property type="protein sequence ID" value="GGG21260.1"/>
    <property type="molecule type" value="Genomic_DNA"/>
</dbReference>
<gene>
    <name evidence="1" type="ORF">GCM10010916_42520</name>
</gene>
<organism evidence="1 2">
    <name type="scientific">Paenibacillus abyssi</name>
    <dbReference type="NCBI Taxonomy" id="1340531"/>
    <lineage>
        <taxon>Bacteria</taxon>
        <taxon>Bacillati</taxon>
        <taxon>Bacillota</taxon>
        <taxon>Bacilli</taxon>
        <taxon>Bacillales</taxon>
        <taxon>Paenibacillaceae</taxon>
        <taxon>Paenibacillus</taxon>
    </lineage>
</organism>
<dbReference type="Proteomes" id="UP000644756">
    <property type="component" value="Unassembled WGS sequence"/>
</dbReference>
<comment type="caution">
    <text evidence="1">The sequence shown here is derived from an EMBL/GenBank/DDBJ whole genome shotgun (WGS) entry which is preliminary data.</text>
</comment>
<accession>A0A917LGG9</accession>
<evidence type="ECO:0000313" key="1">
    <source>
        <dbReference type="EMBL" id="GGG21260.1"/>
    </source>
</evidence>
<keyword evidence="2" id="KW-1185">Reference proteome</keyword>
<evidence type="ECO:0000313" key="2">
    <source>
        <dbReference type="Proteomes" id="UP000644756"/>
    </source>
</evidence>
<reference evidence="1" key="1">
    <citation type="journal article" date="2014" name="Int. J. Syst. Evol. Microbiol.">
        <title>Complete genome sequence of Corynebacterium casei LMG S-19264T (=DSM 44701T), isolated from a smear-ripened cheese.</title>
        <authorList>
            <consortium name="US DOE Joint Genome Institute (JGI-PGF)"/>
            <person name="Walter F."/>
            <person name="Albersmeier A."/>
            <person name="Kalinowski J."/>
            <person name="Ruckert C."/>
        </authorList>
    </citation>
    <scope>NUCLEOTIDE SEQUENCE</scope>
    <source>
        <strain evidence="1">CGMCC 1.12987</strain>
    </source>
</reference>